<feature type="domain" description="WLGC" evidence="1">
    <location>
        <begin position="260"/>
        <end position="293"/>
    </location>
</feature>
<protein>
    <submittedName>
        <fullName evidence="2">Unnamed protein product</fullName>
    </submittedName>
</protein>
<dbReference type="Proteomes" id="UP001165083">
    <property type="component" value="Unassembled WGS sequence"/>
</dbReference>
<dbReference type="AlphaFoldDB" id="A0A9W6WXU6"/>
<sequence length="293" mass="31168">MHLAICSCGVRHVEGTEFSSLISLPAGCLTTFIHLGVHPAIEKLPSFTGLTSLKSLTLAFLFSLVELPSFNSLHNLDHVVLVGLVSLDSLPDLAPLTKLTSFVVADRASWFCNGFLGECDLHSPHCKVHPLWGTPAATCLADARPTKLLATNGIVVLCVAAGANGVIIDPDDARFEVAPEAQVLLGKRSWYMVLQWLSGRLQDPFCVIQPLRNLPTASCLPDSVAKATTATLAVVDRFSDTVCQPLQSKIAVPAAPTPETNAVCGGVQYRQCNISGAAEAMCYSARLMAISCN</sequence>
<proteinExistence type="predicted"/>
<accession>A0A9W6WXU6</accession>
<keyword evidence="3" id="KW-1185">Reference proteome</keyword>
<dbReference type="EMBL" id="BSXW01000415">
    <property type="protein sequence ID" value="GMF21682.1"/>
    <property type="molecule type" value="Genomic_DNA"/>
</dbReference>
<evidence type="ECO:0000259" key="1">
    <source>
        <dbReference type="Pfam" id="PF26605"/>
    </source>
</evidence>
<evidence type="ECO:0000313" key="2">
    <source>
        <dbReference type="EMBL" id="GMF21682.1"/>
    </source>
</evidence>
<dbReference type="Pfam" id="PF26605">
    <property type="entry name" value="WLGC"/>
    <property type="match status" value="1"/>
</dbReference>
<dbReference type="InterPro" id="IPR058256">
    <property type="entry name" value="WLGC"/>
</dbReference>
<reference evidence="2" key="1">
    <citation type="submission" date="2023-04" db="EMBL/GenBank/DDBJ databases">
        <title>Phytophthora lilii NBRC 32176.</title>
        <authorList>
            <person name="Ichikawa N."/>
            <person name="Sato H."/>
            <person name="Tonouchi N."/>
        </authorList>
    </citation>
    <scope>NUCLEOTIDE SEQUENCE</scope>
    <source>
        <strain evidence="2">NBRC 32176</strain>
    </source>
</reference>
<organism evidence="2 3">
    <name type="scientific">Phytophthora lilii</name>
    <dbReference type="NCBI Taxonomy" id="2077276"/>
    <lineage>
        <taxon>Eukaryota</taxon>
        <taxon>Sar</taxon>
        <taxon>Stramenopiles</taxon>
        <taxon>Oomycota</taxon>
        <taxon>Peronosporomycetes</taxon>
        <taxon>Peronosporales</taxon>
        <taxon>Peronosporaceae</taxon>
        <taxon>Phytophthora</taxon>
    </lineage>
</organism>
<comment type="caution">
    <text evidence="2">The sequence shown here is derived from an EMBL/GenBank/DDBJ whole genome shotgun (WGS) entry which is preliminary data.</text>
</comment>
<dbReference type="Gene3D" id="3.80.10.10">
    <property type="entry name" value="Ribonuclease Inhibitor"/>
    <property type="match status" value="1"/>
</dbReference>
<dbReference type="SUPFAM" id="SSF52058">
    <property type="entry name" value="L domain-like"/>
    <property type="match status" value="1"/>
</dbReference>
<evidence type="ECO:0000313" key="3">
    <source>
        <dbReference type="Proteomes" id="UP001165083"/>
    </source>
</evidence>
<name>A0A9W6WXU6_9STRA</name>
<gene>
    <name evidence="2" type="ORF">Plil01_000857500</name>
</gene>
<dbReference type="InterPro" id="IPR032675">
    <property type="entry name" value="LRR_dom_sf"/>
</dbReference>